<comment type="caution">
    <text evidence="2">The sequence shown here is derived from an EMBL/GenBank/DDBJ whole genome shotgun (WGS) entry which is preliminary data.</text>
</comment>
<proteinExistence type="predicted"/>
<reference evidence="2" key="1">
    <citation type="journal article" date="2023" name="Plant J.">
        <title>Genome sequences and population genomics provide insights into the demographic history, inbreeding, and mutation load of two 'living fossil' tree species of Dipteronia.</title>
        <authorList>
            <person name="Feng Y."/>
            <person name="Comes H.P."/>
            <person name="Chen J."/>
            <person name="Zhu S."/>
            <person name="Lu R."/>
            <person name="Zhang X."/>
            <person name="Li P."/>
            <person name="Qiu J."/>
            <person name="Olsen K.M."/>
            <person name="Qiu Y."/>
        </authorList>
    </citation>
    <scope>NUCLEOTIDE SEQUENCE</scope>
    <source>
        <tissue evidence="2">Leaf</tissue>
    </source>
</reference>
<sequence>MTSSNSSSQPNACENLIIQGLIQTVSKLHYSLSEAMPSFPENHPDGNQGNDKKKDKGYSSKRDESKKEKSRIEKEKNEND</sequence>
<accession>A0AAD9TKZ3</accession>
<organism evidence="2 3">
    <name type="scientific">Dipteronia dyeriana</name>
    <dbReference type="NCBI Taxonomy" id="168575"/>
    <lineage>
        <taxon>Eukaryota</taxon>
        <taxon>Viridiplantae</taxon>
        <taxon>Streptophyta</taxon>
        <taxon>Embryophyta</taxon>
        <taxon>Tracheophyta</taxon>
        <taxon>Spermatophyta</taxon>
        <taxon>Magnoliopsida</taxon>
        <taxon>eudicotyledons</taxon>
        <taxon>Gunneridae</taxon>
        <taxon>Pentapetalae</taxon>
        <taxon>rosids</taxon>
        <taxon>malvids</taxon>
        <taxon>Sapindales</taxon>
        <taxon>Sapindaceae</taxon>
        <taxon>Hippocastanoideae</taxon>
        <taxon>Acereae</taxon>
        <taxon>Dipteronia</taxon>
    </lineage>
</organism>
<evidence type="ECO:0000313" key="2">
    <source>
        <dbReference type="EMBL" id="KAK2638034.1"/>
    </source>
</evidence>
<gene>
    <name evidence="2" type="ORF">Ddye_025829</name>
</gene>
<evidence type="ECO:0000313" key="3">
    <source>
        <dbReference type="Proteomes" id="UP001280121"/>
    </source>
</evidence>
<keyword evidence="3" id="KW-1185">Reference proteome</keyword>
<dbReference type="EMBL" id="JANJYI010000008">
    <property type="protein sequence ID" value="KAK2638034.1"/>
    <property type="molecule type" value="Genomic_DNA"/>
</dbReference>
<protein>
    <submittedName>
        <fullName evidence="2">Uncharacterized protein</fullName>
    </submittedName>
</protein>
<evidence type="ECO:0000256" key="1">
    <source>
        <dbReference type="SAM" id="MobiDB-lite"/>
    </source>
</evidence>
<dbReference type="AlphaFoldDB" id="A0AAD9TKZ3"/>
<feature type="compositionally biased region" description="Basic and acidic residues" evidence="1">
    <location>
        <begin position="50"/>
        <end position="80"/>
    </location>
</feature>
<name>A0AAD9TKZ3_9ROSI</name>
<dbReference type="Proteomes" id="UP001280121">
    <property type="component" value="Unassembled WGS sequence"/>
</dbReference>
<feature type="region of interest" description="Disordered" evidence="1">
    <location>
        <begin position="35"/>
        <end position="80"/>
    </location>
</feature>